<dbReference type="GeneID" id="84590603"/>
<reference evidence="1" key="2">
    <citation type="submission" date="2025-08" db="UniProtKB">
        <authorList>
            <consortium name="RefSeq"/>
        </authorList>
    </citation>
    <scope>IDENTIFICATION</scope>
</reference>
<dbReference type="AlphaFoldDB" id="A0AAJ8BPF7"/>
<dbReference type="RefSeq" id="XP_059600176.1">
    <property type="nucleotide sequence ID" value="XM_059746866.1"/>
</dbReference>
<reference evidence="1" key="1">
    <citation type="submission" date="2025-02" db="EMBL/GenBank/DDBJ databases">
        <authorList>
            <consortium name="NCBI Genome Project"/>
        </authorList>
    </citation>
    <scope>NUCLEOTIDE SEQUENCE</scope>
</reference>
<organism evidence="1">
    <name type="scientific">Aspergillus niger</name>
    <dbReference type="NCBI Taxonomy" id="5061"/>
    <lineage>
        <taxon>Eukaryota</taxon>
        <taxon>Fungi</taxon>
        <taxon>Dikarya</taxon>
        <taxon>Ascomycota</taxon>
        <taxon>Pezizomycotina</taxon>
        <taxon>Eurotiomycetes</taxon>
        <taxon>Eurotiomycetidae</taxon>
        <taxon>Eurotiales</taxon>
        <taxon>Aspergillaceae</taxon>
        <taxon>Aspergillus</taxon>
        <taxon>Aspergillus subgen. Circumdati</taxon>
    </lineage>
</organism>
<dbReference type="KEGG" id="ang:An03g00700"/>
<evidence type="ECO:0000313" key="1">
    <source>
        <dbReference type="RefSeq" id="XP_059600176.1"/>
    </source>
</evidence>
<protein>
    <submittedName>
        <fullName evidence="1">Uncharacterized protein</fullName>
    </submittedName>
</protein>
<proteinExistence type="predicted"/>
<sequence>MATSAGSNGYNAAYYSAELRSPLEGLCLDVLSEVALLCHFIDHLIVYMYHMRFTGTTSDDISDGKNLNTIERY</sequence>
<dbReference type="VEuPathDB" id="FungiDB:An03g00700"/>
<name>A0AAJ8BPF7_ASPNG</name>
<accession>A0AAJ8BPF7</accession>
<gene>
    <name evidence="1" type="ORF">An03g00700</name>
</gene>